<keyword evidence="4" id="KW-1185">Reference proteome</keyword>
<comment type="caution">
    <text evidence="3">The sequence shown here is derived from an EMBL/GenBank/DDBJ whole genome shotgun (WGS) entry which is preliminary data.</text>
</comment>
<dbReference type="InterPro" id="IPR001715">
    <property type="entry name" value="CH_dom"/>
</dbReference>
<accession>A0A177B4Y5</accession>
<organism evidence="3 4">
    <name type="scientific">Intoshia linei</name>
    <dbReference type="NCBI Taxonomy" id="1819745"/>
    <lineage>
        <taxon>Eukaryota</taxon>
        <taxon>Metazoa</taxon>
        <taxon>Spiralia</taxon>
        <taxon>Lophotrochozoa</taxon>
        <taxon>Mesozoa</taxon>
        <taxon>Orthonectida</taxon>
        <taxon>Rhopaluridae</taxon>
        <taxon>Intoshia</taxon>
    </lineage>
</organism>
<dbReference type="OrthoDB" id="10017054at2759"/>
<evidence type="ECO:0000313" key="4">
    <source>
        <dbReference type="Proteomes" id="UP000078046"/>
    </source>
</evidence>
<dbReference type="InterPro" id="IPR036872">
    <property type="entry name" value="CH_dom_sf"/>
</dbReference>
<dbReference type="EMBL" id="LWCA01000294">
    <property type="protein sequence ID" value="OAF69357.1"/>
    <property type="molecule type" value="Genomic_DNA"/>
</dbReference>
<evidence type="ECO:0000313" key="3">
    <source>
        <dbReference type="EMBL" id="OAF69357.1"/>
    </source>
</evidence>
<sequence length="684" mass="80636">METWNFKKLKAYASLMDLKQALSENRVNTSPPKKIHMYKSTSVPNNLNYYKSQNICTESIILYKDIDHSRDLKDRDRQIRELIKLAEYRRVENDKLKFRIEKYENILNKIDNFESNEKEINTEWKSMKHFNLMNNSKSIDNLHNLDTKGLNSLNKSMNVLNSFKYKILKMEENHNCTNEELQATLKELSDLQTKIKTLSKENNVLIHERTLILDTLSNQTTNLDSEKFQNDQLKSLLIRNVPEVKCDLNEKKNSIEWFQQREKMFVDIIKYTKDENRELKHKFKEYNDIIENLNIKNTFNQKCYFENENNNTNLKYSDKSNDVKLYNLNQLSEYVEFLLNEKKKIIHENVLLQSSINKLCKQKENIKRINNSLKLDLHIMSLQKKQLHDQINSSQNKLQMERQEWEAYQRDLLSIVVIANNFRTESDIKLLKKEHEISELQALYESEKNTVKYNYFRNLNKCDDVKHKSALPVIESSQKIESNHKKIKPNKIISVKNIIASIEDQTIQKVYSNPTFNVDSNLKDSTTDVDLIKFKDDIDESHQTIKDGANSKISHVYDYPIKNYIFHANKVNKDKVYLSYDHLHKDPLSDLLVNGGSRRNALLSWCKQNVINYKNVEITNFSSSWNDGIAFCYLLHSIWPECINLSEISDNHENNFKIAFSITENMGIESTLCKTDEEQSGMPP</sequence>
<dbReference type="SUPFAM" id="SSF47576">
    <property type="entry name" value="Calponin-homology domain, CH-domain"/>
    <property type="match status" value="1"/>
</dbReference>
<dbReference type="PANTHER" id="PTHR23167:SF69">
    <property type="entry name" value="FI18193P1"/>
    <property type="match status" value="1"/>
</dbReference>
<keyword evidence="1" id="KW-0175">Coiled coil</keyword>
<dbReference type="PROSITE" id="PS50021">
    <property type="entry name" value="CH"/>
    <property type="match status" value="1"/>
</dbReference>
<dbReference type="Proteomes" id="UP000078046">
    <property type="component" value="Unassembled WGS sequence"/>
</dbReference>
<evidence type="ECO:0000259" key="2">
    <source>
        <dbReference type="PROSITE" id="PS50021"/>
    </source>
</evidence>
<evidence type="ECO:0000256" key="1">
    <source>
        <dbReference type="SAM" id="Coils"/>
    </source>
</evidence>
<feature type="coiled-coil region" evidence="1">
    <location>
        <begin position="167"/>
        <end position="208"/>
    </location>
</feature>
<dbReference type="InterPro" id="IPR050540">
    <property type="entry name" value="F-actin_Monoox_Mical"/>
</dbReference>
<protein>
    <recommendedName>
        <fullName evidence="2">Calponin-homology (CH) domain-containing protein</fullName>
    </recommendedName>
</protein>
<feature type="domain" description="Calponin-homology (CH)" evidence="2">
    <location>
        <begin position="596"/>
        <end position="684"/>
    </location>
</feature>
<dbReference type="Gene3D" id="1.10.418.10">
    <property type="entry name" value="Calponin-like domain"/>
    <property type="match status" value="1"/>
</dbReference>
<reference evidence="3 4" key="1">
    <citation type="submission" date="2016-04" db="EMBL/GenBank/DDBJ databases">
        <title>The genome of Intoshia linei affirms orthonectids as highly simplified spiralians.</title>
        <authorList>
            <person name="Mikhailov K.V."/>
            <person name="Slusarev G.S."/>
            <person name="Nikitin M.A."/>
            <person name="Logacheva M.D."/>
            <person name="Penin A."/>
            <person name="Aleoshin V."/>
            <person name="Panchin Y.V."/>
        </authorList>
    </citation>
    <scope>NUCLEOTIDE SEQUENCE [LARGE SCALE GENOMIC DNA]</scope>
    <source>
        <strain evidence="3">Intl2013</strain>
        <tissue evidence="3">Whole animal</tissue>
    </source>
</reference>
<gene>
    <name evidence="3" type="ORF">A3Q56_02897</name>
</gene>
<dbReference type="Pfam" id="PF00307">
    <property type="entry name" value="CH"/>
    <property type="match status" value="1"/>
</dbReference>
<proteinExistence type="predicted"/>
<dbReference type="AlphaFoldDB" id="A0A177B4Y5"/>
<dbReference type="PANTHER" id="PTHR23167">
    <property type="entry name" value="CALPONIN HOMOLOGY DOMAIN-CONTAINING PROTEIN DDB_G0272472-RELATED"/>
    <property type="match status" value="1"/>
</dbReference>
<name>A0A177B4Y5_9BILA</name>